<evidence type="ECO:0000313" key="18">
    <source>
        <dbReference type="Proteomes" id="UP000029672"/>
    </source>
</evidence>
<comment type="catalytic activity">
    <reaction evidence="11 15">
        <text>UMP + diphosphate = 5-phospho-alpha-D-ribose 1-diphosphate + uracil</text>
        <dbReference type="Rhea" id="RHEA:13017"/>
        <dbReference type="ChEBI" id="CHEBI:17568"/>
        <dbReference type="ChEBI" id="CHEBI:33019"/>
        <dbReference type="ChEBI" id="CHEBI:57865"/>
        <dbReference type="ChEBI" id="CHEBI:58017"/>
        <dbReference type="EC" id="2.4.2.9"/>
    </reaction>
</comment>
<feature type="binding site" evidence="15">
    <location>
        <position position="104"/>
    </location>
    <ligand>
        <name>5-phospho-alpha-D-ribose 1-diphosphate</name>
        <dbReference type="ChEBI" id="CHEBI:58017"/>
    </ligand>
</feature>
<dbReference type="Pfam" id="PF14681">
    <property type="entry name" value="UPRTase"/>
    <property type="match status" value="1"/>
</dbReference>
<keyword evidence="5 15" id="KW-0328">Glycosyltransferase</keyword>
<evidence type="ECO:0000256" key="14">
    <source>
        <dbReference type="ARBA" id="ARBA00079807"/>
    </source>
</evidence>
<feature type="binding site" evidence="15">
    <location>
        <begin position="199"/>
        <end position="201"/>
    </location>
    <ligand>
        <name>uracil</name>
        <dbReference type="ChEBI" id="CHEBI:17568"/>
    </ligand>
</feature>
<evidence type="ECO:0000256" key="11">
    <source>
        <dbReference type="ARBA" id="ARBA00052919"/>
    </source>
</evidence>
<sequence length="209" mass="23126">MNVIEVKHPMVQHKLGLMRAKEISTQEFRRLTKEITSLLTYEVTAGFELEKTQLLGWQDTNIEVEQIKGKKLTVVPILRAGLGMMDGVFEHVPAAKVSMVGMYRDEETAKPVPYFAKLCDKLDERMALIVDPMLATGGSMIETVSLLKKSGSKDIKIITIVSAPEGVEALMQAHPDVELYTASVDSHLDEHKYIIPGLGDAGDKIFGTK</sequence>
<dbReference type="CDD" id="cd06223">
    <property type="entry name" value="PRTases_typeI"/>
    <property type="match status" value="1"/>
</dbReference>
<evidence type="ECO:0000256" key="13">
    <source>
        <dbReference type="ARBA" id="ARBA00072146"/>
    </source>
</evidence>
<evidence type="ECO:0000256" key="2">
    <source>
        <dbReference type="ARBA" id="ARBA00009516"/>
    </source>
</evidence>
<evidence type="ECO:0000256" key="4">
    <source>
        <dbReference type="ARBA" id="ARBA00022533"/>
    </source>
</evidence>
<dbReference type="SUPFAM" id="SSF53271">
    <property type="entry name" value="PRTase-like"/>
    <property type="match status" value="1"/>
</dbReference>
<evidence type="ECO:0000256" key="12">
    <source>
        <dbReference type="ARBA" id="ARBA00056901"/>
    </source>
</evidence>
<dbReference type="KEGG" id="frf:LO80_08970"/>
<evidence type="ECO:0000256" key="8">
    <source>
        <dbReference type="ARBA" id="ARBA00022842"/>
    </source>
</evidence>
<dbReference type="GO" id="GO:0006223">
    <property type="term" value="P:uracil salvage"/>
    <property type="evidence" value="ECO:0007669"/>
    <property type="project" value="InterPro"/>
</dbReference>
<feature type="binding site" evidence="15">
    <location>
        <begin position="131"/>
        <end position="139"/>
    </location>
    <ligand>
        <name>5-phospho-alpha-D-ribose 1-diphosphate</name>
        <dbReference type="ChEBI" id="CHEBI:58017"/>
    </ligand>
</feature>
<dbReference type="NCBIfam" id="NF001097">
    <property type="entry name" value="PRK00129.1"/>
    <property type="match status" value="1"/>
</dbReference>
<keyword evidence="8 15" id="KW-0460">Magnesium</keyword>
<dbReference type="GO" id="GO:0005525">
    <property type="term" value="F:GTP binding"/>
    <property type="evidence" value="ECO:0007669"/>
    <property type="project" value="UniProtKB-KW"/>
</dbReference>
<dbReference type="Proteomes" id="UP000029672">
    <property type="component" value="Chromosome"/>
</dbReference>
<dbReference type="EMBL" id="CP009574">
    <property type="protein sequence ID" value="AIT10089.1"/>
    <property type="molecule type" value="Genomic_DNA"/>
</dbReference>
<dbReference type="InterPro" id="IPR005765">
    <property type="entry name" value="UPRT"/>
</dbReference>
<evidence type="ECO:0000313" key="17">
    <source>
        <dbReference type="EMBL" id="AIT10089.1"/>
    </source>
</evidence>
<evidence type="ECO:0000256" key="1">
    <source>
        <dbReference type="ARBA" id="ARBA00005180"/>
    </source>
</evidence>
<dbReference type="RefSeq" id="WP_040010463.1">
    <property type="nucleotide sequence ID" value="NZ_CP009574.1"/>
</dbReference>
<feature type="domain" description="Phosphoribosyltransferase" evidence="16">
    <location>
        <begin position="7"/>
        <end position="208"/>
    </location>
</feature>
<evidence type="ECO:0000256" key="6">
    <source>
        <dbReference type="ARBA" id="ARBA00022679"/>
    </source>
</evidence>
<keyword evidence="4 15" id="KW-0021">Allosteric enzyme</keyword>
<dbReference type="PANTHER" id="PTHR32315:SF4">
    <property type="entry name" value="URACIL PHOSPHORIBOSYLTRANSFERASE, CHLOROPLASTIC"/>
    <property type="match status" value="1"/>
</dbReference>
<keyword evidence="18" id="KW-1185">Reference proteome</keyword>
<dbReference type="InterPro" id="IPR050054">
    <property type="entry name" value="UPRTase/APRTase"/>
</dbReference>
<keyword evidence="9 15" id="KW-0342">GTP-binding</keyword>
<proteinExistence type="inferred from homology"/>
<organism evidence="17 18">
    <name type="scientific">Candidatus Francisella endociliophora</name>
    <dbReference type="NCBI Taxonomy" id="653937"/>
    <lineage>
        <taxon>Bacteria</taxon>
        <taxon>Pseudomonadati</taxon>
        <taxon>Pseudomonadota</taxon>
        <taxon>Gammaproteobacteria</taxon>
        <taxon>Thiotrichales</taxon>
        <taxon>Francisellaceae</taxon>
        <taxon>Francisella</taxon>
    </lineage>
</organism>
<gene>
    <name evidence="15 17" type="primary">upp</name>
    <name evidence="17" type="ORF">LO80_08970</name>
</gene>
<feature type="binding site" evidence="15">
    <location>
        <position position="79"/>
    </location>
    <ligand>
        <name>5-phospho-alpha-D-ribose 1-diphosphate</name>
        <dbReference type="ChEBI" id="CHEBI:58017"/>
    </ligand>
</feature>
<dbReference type="PANTHER" id="PTHR32315">
    <property type="entry name" value="ADENINE PHOSPHORIBOSYLTRANSFERASE"/>
    <property type="match status" value="1"/>
</dbReference>
<evidence type="ECO:0000256" key="5">
    <source>
        <dbReference type="ARBA" id="ARBA00022676"/>
    </source>
</evidence>
<dbReference type="GO" id="GO:0044206">
    <property type="term" value="P:UMP salvage"/>
    <property type="evidence" value="ECO:0007669"/>
    <property type="project" value="UniProtKB-UniRule"/>
</dbReference>
<dbReference type="AlphaFoldDB" id="A0A097ERA7"/>
<evidence type="ECO:0000256" key="10">
    <source>
        <dbReference type="ARBA" id="ARBA00031082"/>
    </source>
</evidence>
<name>A0A097ERA7_9GAMM</name>
<evidence type="ECO:0000256" key="9">
    <source>
        <dbReference type="ARBA" id="ARBA00023134"/>
    </source>
</evidence>
<feature type="binding site" evidence="15">
    <location>
        <position position="194"/>
    </location>
    <ligand>
        <name>uracil</name>
        <dbReference type="ChEBI" id="CHEBI:17568"/>
    </ligand>
</feature>
<comment type="pathway">
    <text evidence="1 15">Pyrimidine metabolism; UMP biosynthesis via salvage pathway; UMP from uracil: step 1/1.</text>
</comment>
<evidence type="ECO:0000256" key="7">
    <source>
        <dbReference type="ARBA" id="ARBA00022741"/>
    </source>
</evidence>
<dbReference type="eggNOG" id="COG0035">
    <property type="taxonomic scope" value="Bacteria"/>
</dbReference>
<accession>A0A097ERA7</accession>
<feature type="binding site" evidence="15">
    <location>
        <position position="200"/>
    </location>
    <ligand>
        <name>5-phospho-alpha-D-ribose 1-diphosphate</name>
        <dbReference type="ChEBI" id="CHEBI:58017"/>
    </ligand>
</feature>
<dbReference type="HAMAP" id="MF_01218_B">
    <property type="entry name" value="Upp_B"/>
    <property type="match status" value="1"/>
</dbReference>
<dbReference type="Gene3D" id="3.40.50.2020">
    <property type="match status" value="1"/>
</dbReference>
<keyword evidence="6 15" id="KW-0808">Transferase</keyword>
<comment type="activity regulation">
    <text evidence="15">Allosterically activated by GTP.</text>
</comment>
<dbReference type="NCBIfam" id="TIGR01091">
    <property type="entry name" value="upp"/>
    <property type="match status" value="1"/>
</dbReference>
<dbReference type="InterPro" id="IPR029057">
    <property type="entry name" value="PRTase-like"/>
</dbReference>
<comment type="similarity">
    <text evidence="2 15">Belongs to the UPRTase family.</text>
</comment>
<evidence type="ECO:0000259" key="16">
    <source>
        <dbReference type="Pfam" id="PF14681"/>
    </source>
</evidence>
<comment type="function">
    <text evidence="12 15">Catalyzes the conversion of uracil and 5-phospho-alpha-D-ribose 1-diphosphate (PRPP) to UMP and diphosphate.</text>
</comment>
<dbReference type="GO" id="GO:0005737">
    <property type="term" value="C:cytoplasm"/>
    <property type="evidence" value="ECO:0007669"/>
    <property type="project" value="UniProtKB-ARBA"/>
</dbReference>
<dbReference type="FunFam" id="3.40.50.2020:FF:000003">
    <property type="entry name" value="Uracil phosphoribosyltransferase"/>
    <property type="match status" value="1"/>
</dbReference>
<reference evidence="17 18" key="1">
    <citation type="submission" date="2014-10" db="EMBL/GenBank/DDBJ databases">
        <title>Whole genome sequence of Francisella endociliophora strain FSC1006, isolated from a laboratory culture of the marine ciliate Euplotes raikovi.</title>
        <authorList>
            <person name="Granberg M."/>
            <person name="Backman S."/>
            <person name="Lundmark E."/>
            <person name="Nilsson E."/>
            <person name="Karlsson E."/>
            <person name="Thelaus J."/>
            <person name="Ohrman C."/>
            <person name="Larkeryd A."/>
            <person name="Stenberg P."/>
        </authorList>
    </citation>
    <scope>NUCLEOTIDE SEQUENCE [LARGE SCALE GENOMIC DNA]</scope>
    <source>
        <strain evidence="17 18">FSC1006</strain>
    </source>
</reference>
<comment type="cofactor">
    <cofactor evidence="15">
        <name>Mg(2+)</name>
        <dbReference type="ChEBI" id="CHEBI:18420"/>
    </cofactor>
    <text evidence="15">Binds 1 Mg(2+) ion per subunit. The magnesium is bound as Mg-PRPP.</text>
</comment>
<dbReference type="STRING" id="1547445.LO80_08970"/>
<evidence type="ECO:0000256" key="3">
    <source>
        <dbReference type="ARBA" id="ARBA00011894"/>
    </source>
</evidence>
<dbReference type="InterPro" id="IPR000836">
    <property type="entry name" value="PRTase_dom"/>
</dbReference>
<dbReference type="UniPathway" id="UPA00574">
    <property type="reaction ID" value="UER00636"/>
</dbReference>
<keyword evidence="7 15" id="KW-0547">Nucleotide-binding</keyword>
<dbReference type="InterPro" id="IPR034332">
    <property type="entry name" value="Upp_B"/>
</dbReference>
<evidence type="ECO:0000256" key="15">
    <source>
        <dbReference type="HAMAP-Rule" id="MF_01218"/>
    </source>
</evidence>
<dbReference type="EC" id="2.4.2.9" evidence="3 15"/>
<dbReference type="HOGENOM" id="CLU_067096_2_2_6"/>
<dbReference type="GO" id="GO:0000287">
    <property type="term" value="F:magnesium ion binding"/>
    <property type="evidence" value="ECO:0007669"/>
    <property type="project" value="UniProtKB-UniRule"/>
</dbReference>
<protein>
    <recommendedName>
        <fullName evidence="13 15">Uracil phosphoribosyltransferase</fullName>
        <ecNumber evidence="3 15">2.4.2.9</ecNumber>
    </recommendedName>
    <alternativeName>
        <fullName evidence="10 15">UMP pyrophosphorylase</fullName>
    </alternativeName>
    <alternativeName>
        <fullName evidence="14 15">UPRTase</fullName>
    </alternativeName>
</protein>
<dbReference type="GO" id="GO:0004845">
    <property type="term" value="F:uracil phosphoribosyltransferase activity"/>
    <property type="evidence" value="ECO:0007669"/>
    <property type="project" value="UniProtKB-UniRule"/>
</dbReference>
<dbReference type="OrthoDB" id="9781675at2"/>